<evidence type="ECO:0000259" key="14">
    <source>
        <dbReference type="PROSITE" id="PS51383"/>
    </source>
</evidence>
<feature type="region of interest" description="Disordered" evidence="13">
    <location>
        <begin position="53"/>
        <end position="96"/>
    </location>
</feature>
<gene>
    <name evidence="12" type="primary">nnrE</name>
    <name evidence="11" type="synonym">nnrD</name>
    <name evidence="16" type="ORF">SR858_11935</name>
</gene>
<feature type="binding site" evidence="12">
    <location>
        <position position="114"/>
    </location>
    <ligand>
        <name>K(+)</name>
        <dbReference type="ChEBI" id="CHEBI:29103"/>
    </ligand>
</feature>
<dbReference type="PROSITE" id="PS51383">
    <property type="entry name" value="YJEF_C_3"/>
    <property type="match status" value="1"/>
</dbReference>
<comment type="catalytic activity">
    <reaction evidence="10 11">
        <text>(6S)-NADPHX + ADP = AMP + phosphate + NADPH + H(+)</text>
        <dbReference type="Rhea" id="RHEA:32235"/>
        <dbReference type="ChEBI" id="CHEBI:15378"/>
        <dbReference type="ChEBI" id="CHEBI:43474"/>
        <dbReference type="ChEBI" id="CHEBI:57783"/>
        <dbReference type="ChEBI" id="CHEBI:64076"/>
        <dbReference type="ChEBI" id="CHEBI:456215"/>
        <dbReference type="ChEBI" id="CHEBI:456216"/>
        <dbReference type="EC" id="4.2.1.136"/>
    </reaction>
</comment>
<feature type="compositionally biased region" description="Polar residues" evidence="13">
    <location>
        <begin position="66"/>
        <end position="77"/>
    </location>
</feature>
<name>A0ABZ0Y4P6_9BURK</name>
<comment type="catalytic activity">
    <reaction evidence="9 11">
        <text>(6S)-NADHX + ADP = AMP + phosphate + NADH + H(+)</text>
        <dbReference type="Rhea" id="RHEA:32223"/>
        <dbReference type="ChEBI" id="CHEBI:15378"/>
        <dbReference type="ChEBI" id="CHEBI:43474"/>
        <dbReference type="ChEBI" id="CHEBI:57945"/>
        <dbReference type="ChEBI" id="CHEBI:64074"/>
        <dbReference type="ChEBI" id="CHEBI:456215"/>
        <dbReference type="ChEBI" id="CHEBI:456216"/>
        <dbReference type="EC" id="4.2.1.136"/>
    </reaction>
</comment>
<dbReference type="NCBIfam" id="TIGR00196">
    <property type="entry name" value="yjeF_cterm"/>
    <property type="match status" value="1"/>
</dbReference>
<comment type="function">
    <text evidence="12">Catalyzes the epimerization of the S- and R-forms of NAD(P)HX, a damaged form of NAD(P)H that is a result of enzymatic or heat-dependent hydration. This is a prerequisite for the S-specific NAD(P)H-hydrate dehydratase to allow the repair of both epimers of NAD(P)HX.</text>
</comment>
<evidence type="ECO:0000256" key="6">
    <source>
        <dbReference type="ARBA" id="ARBA00023027"/>
    </source>
</evidence>
<evidence type="ECO:0000256" key="1">
    <source>
        <dbReference type="ARBA" id="ARBA00006001"/>
    </source>
</evidence>
<comment type="similarity">
    <text evidence="12">Belongs to the NnrE/AIBP family.</text>
</comment>
<evidence type="ECO:0000256" key="7">
    <source>
        <dbReference type="ARBA" id="ARBA00023239"/>
    </source>
</evidence>
<evidence type="ECO:0000256" key="9">
    <source>
        <dbReference type="ARBA" id="ARBA00048238"/>
    </source>
</evidence>
<dbReference type="Gene3D" id="3.40.50.10260">
    <property type="entry name" value="YjeF N-terminal domain"/>
    <property type="match status" value="1"/>
</dbReference>
<keyword evidence="4 11" id="KW-0067">ATP-binding</keyword>
<dbReference type="CDD" id="cd01171">
    <property type="entry name" value="YXKO-related"/>
    <property type="match status" value="1"/>
</dbReference>
<keyword evidence="12" id="KW-0479">Metal-binding</keyword>
<feature type="binding site" evidence="11">
    <location>
        <position position="411"/>
    </location>
    <ligand>
        <name>(6S)-NADPHX</name>
        <dbReference type="ChEBI" id="CHEBI:64076"/>
    </ligand>
</feature>
<feature type="binding site" evidence="11">
    <location>
        <position position="464"/>
    </location>
    <ligand>
        <name>(6S)-NADPHX</name>
        <dbReference type="ChEBI" id="CHEBI:64076"/>
    </ligand>
</feature>
<feature type="binding site" evidence="12">
    <location>
        <begin position="225"/>
        <end position="231"/>
    </location>
    <ligand>
        <name>(6S)-NADPHX</name>
        <dbReference type="ChEBI" id="CHEBI:64076"/>
    </ligand>
</feature>
<evidence type="ECO:0000256" key="2">
    <source>
        <dbReference type="ARBA" id="ARBA00009524"/>
    </source>
</evidence>
<feature type="domain" description="YjeF C-terminal" evidence="14">
    <location>
        <begin position="322"/>
        <end position="591"/>
    </location>
</feature>
<protein>
    <recommendedName>
        <fullName evidence="11 12">Multifunctional fusion protein</fullName>
    </recommendedName>
    <domain>
        <recommendedName>
            <fullName evidence="11">ADP-dependent (S)-NAD(P)H-hydrate dehydratase</fullName>
            <ecNumber evidence="11">4.2.1.136</ecNumber>
        </recommendedName>
        <alternativeName>
            <fullName evidence="11">ADP-dependent NAD(P)HX dehydratase</fullName>
        </alternativeName>
    </domain>
    <domain>
        <recommendedName>
            <fullName evidence="12">NAD(P)H-hydrate epimerase</fullName>
            <ecNumber evidence="12">5.1.99.6</ecNumber>
        </recommendedName>
        <alternativeName>
            <fullName evidence="12">NAD(P)HX epimerase</fullName>
        </alternativeName>
    </domain>
</protein>
<dbReference type="PANTHER" id="PTHR12592">
    <property type="entry name" value="ATP-DEPENDENT (S)-NAD(P)H-HYDRATE DEHYDRATASE FAMILY MEMBER"/>
    <property type="match status" value="1"/>
</dbReference>
<comment type="function">
    <text evidence="8">Bifunctional enzyme that catalyzes the epimerization of the S- and R-forms of NAD(P)HX and the dehydration of the S-form of NAD(P)HX at the expense of ADP, which is converted to AMP. This allows the repair of both epimers of NAD(P)HX, a damaged form of NAD(P)H that is a result of enzymatic or heat-dependent hydration.</text>
</comment>
<dbReference type="Gene3D" id="3.40.1190.20">
    <property type="match status" value="1"/>
</dbReference>
<dbReference type="SUPFAM" id="SSF64153">
    <property type="entry name" value="YjeF N-terminal domain-like"/>
    <property type="match status" value="1"/>
</dbReference>
<feature type="binding site" evidence="12">
    <location>
        <position position="257"/>
    </location>
    <ligand>
        <name>K(+)</name>
        <dbReference type="ChEBI" id="CHEBI:29103"/>
    </ligand>
</feature>
<dbReference type="InterPro" id="IPR036652">
    <property type="entry name" value="YjeF_N_dom_sf"/>
</dbReference>
<dbReference type="EC" id="4.2.1.136" evidence="11"/>
<evidence type="ECO:0000313" key="17">
    <source>
        <dbReference type="Proteomes" id="UP001326110"/>
    </source>
</evidence>
<dbReference type="InterPro" id="IPR000631">
    <property type="entry name" value="CARKD"/>
</dbReference>
<dbReference type="RefSeq" id="WP_019921015.1">
    <property type="nucleotide sequence ID" value="NZ_CP140152.1"/>
</dbReference>
<comment type="subunit">
    <text evidence="11">Homotetramer.</text>
</comment>
<feature type="binding site" evidence="11">
    <location>
        <position position="357"/>
    </location>
    <ligand>
        <name>(6S)-NADPHX</name>
        <dbReference type="ChEBI" id="CHEBI:64076"/>
    </ligand>
</feature>
<dbReference type="PANTHER" id="PTHR12592:SF0">
    <property type="entry name" value="ATP-DEPENDENT (S)-NAD(P)H-HYDRATE DEHYDRATASE"/>
    <property type="match status" value="1"/>
</dbReference>
<evidence type="ECO:0000256" key="4">
    <source>
        <dbReference type="ARBA" id="ARBA00022840"/>
    </source>
</evidence>
<keyword evidence="3 11" id="KW-0547">Nucleotide-binding</keyword>
<dbReference type="Pfam" id="PF03853">
    <property type="entry name" value="YjeF_N"/>
    <property type="match status" value="1"/>
</dbReference>
<comment type="similarity">
    <text evidence="1">In the N-terminal section; belongs to the NnrE/AIBP family.</text>
</comment>
<dbReference type="EC" id="5.1.99.6" evidence="12"/>
<keyword evidence="5 11" id="KW-0521">NADP</keyword>
<keyword evidence="7 11" id="KW-0456">Lyase</keyword>
<evidence type="ECO:0000313" key="16">
    <source>
        <dbReference type="EMBL" id="WQH07005.1"/>
    </source>
</evidence>
<feature type="binding site" evidence="11">
    <location>
        <begin position="501"/>
        <end position="505"/>
    </location>
    <ligand>
        <name>AMP</name>
        <dbReference type="ChEBI" id="CHEBI:456215"/>
    </ligand>
</feature>
<comment type="similarity">
    <text evidence="2">In the C-terminal section; belongs to the NnrD/CARKD family.</text>
</comment>
<evidence type="ECO:0000256" key="10">
    <source>
        <dbReference type="ARBA" id="ARBA00049209"/>
    </source>
</evidence>
<comment type="cofactor">
    <cofactor evidence="11">
        <name>Mg(2+)</name>
        <dbReference type="ChEBI" id="CHEBI:18420"/>
    </cofactor>
</comment>
<comment type="catalytic activity">
    <reaction evidence="12">
        <text>(6R)-NADHX = (6S)-NADHX</text>
        <dbReference type="Rhea" id="RHEA:32215"/>
        <dbReference type="ChEBI" id="CHEBI:64074"/>
        <dbReference type="ChEBI" id="CHEBI:64075"/>
        <dbReference type="EC" id="5.1.99.6"/>
    </reaction>
</comment>
<dbReference type="InterPro" id="IPR004443">
    <property type="entry name" value="YjeF_N_dom"/>
</dbReference>
<evidence type="ECO:0000256" key="11">
    <source>
        <dbReference type="HAMAP-Rule" id="MF_01965"/>
    </source>
</evidence>
<feature type="binding site" evidence="11">
    <location>
        <position position="531"/>
    </location>
    <ligand>
        <name>(6S)-NADPHX</name>
        <dbReference type="ChEBI" id="CHEBI:64076"/>
    </ligand>
</feature>
<evidence type="ECO:0000256" key="12">
    <source>
        <dbReference type="HAMAP-Rule" id="MF_01966"/>
    </source>
</evidence>
<feature type="binding site" evidence="11">
    <location>
        <position position="530"/>
    </location>
    <ligand>
        <name>AMP</name>
        <dbReference type="ChEBI" id="CHEBI:456215"/>
    </ligand>
</feature>
<dbReference type="Proteomes" id="UP001326110">
    <property type="component" value="Chromosome"/>
</dbReference>
<keyword evidence="12" id="KW-0630">Potassium</keyword>
<organism evidence="16 17">
    <name type="scientific">Duganella zoogloeoides</name>
    <dbReference type="NCBI Taxonomy" id="75659"/>
    <lineage>
        <taxon>Bacteria</taxon>
        <taxon>Pseudomonadati</taxon>
        <taxon>Pseudomonadota</taxon>
        <taxon>Betaproteobacteria</taxon>
        <taxon>Burkholderiales</taxon>
        <taxon>Oxalobacteraceae</taxon>
        <taxon>Telluria group</taxon>
        <taxon>Duganella</taxon>
    </lineage>
</organism>
<dbReference type="HAMAP" id="MF_01965">
    <property type="entry name" value="NADHX_dehydratase"/>
    <property type="match status" value="1"/>
</dbReference>
<proteinExistence type="inferred from homology"/>
<feature type="binding site" evidence="12">
    <location>
        <position position="254"/>
    </location>
    <ligand>
        <name>(6S)-NADPHX</name>
        <dbReference type="ChEBI" id="CHEBI:64076"/>
    </ligand>
</feature>
<accession>A0ABZ0Y4P6</accession>
<keyword evidence="6 11" id="KW-0520">NAD</keyword>
<dbReference type="EMBL" id="CP140152">
    <property type="protein sequence ID" value="WQH07005.1"/>
    <property type="molecule type" value="Genomic_DNA"/>
</dbReference>
<evidence type="ECO:0000256" key="13">
    <source>
        <dbReference type="SAM" id="MobiDB-lite"/>
    </source>
</evidence>
<comment type="cofactor">
    <cofactor evidence="12">
        <name>K(+)</name>
        <dbReference type="ChEBI" id="CHEBI:29103"/>
    </cofactor>
    <text evidence="12">Binds 1 potassium ion per subunit.</text>
</comment>
<dbReference type="Pfam" id="PF01256">
    <property type="entry name" value="Carb_kinase"/>
    <property type="match status" value="1"/>
</dbReference>
<evidence type="ECO:0000256" key="3">
    <source>
        <dbReference type="ARBA" id="ARBA00022741"/>
    </source>
</evidence>
<dbReference type="PROSITE" id="PS51385">
    <property type="entry name" value="YJEF_N"/>
    <property type="match status" value="1"/>
</dbReference>
<sequence>MKPLYRTADIRAIEHAAAAMLPEGELMRRAGHAAACAAQRLLSCPPAAASTAERLPARAPVPETAHTPSQGPAQASVQVPARTPAQGSAHVSAPGSAPGLALQQVLVLAGPGNNGGDALEAAAHLAAAGIAVTVGHVAPTATQSPERAAAWQRATAAGARLVEALPPAAHASSCRAPGGNGALIVGGLPNAAPPEADRQMATVDEFMAAALQAADWQLVLDGLFGIGLARPVAGGLRQLVEAVNRLPCPVLALDVPSGLDADTGAIVGTDGIALRASHTITFIGDKPGLHTNEGRDHAGSVEVADLDIDPALFPPTPLHLNQPELFSGYLHARRHSGHKGTYGNVAVIGGGPGLRGAPLLSARAALHAGAGRVYVLFPEDPLPADSGQPELMCRLADGYDFERATLAIGPGLGDSAAAADLLARAIASNSALLIDADALNLLARDPHLQHALAHRNKNAVLTPHPLEAARLLGATVATVQADRVAAARTLAARLQAVVVLKGSGTVIAAPDGHCVINPTGNPALATAGTGDVLSGVCAALLAQGCPPWPAALAAVWLHGAAADALVVSGIGPIGMTAGELVPAIRTALNRLAS</sequence>
<dbReference type="InterPro" id="IPR029056">
    <property type="entry name" value="Ribokinase-like"/>
</dbReference>
<feature type="binding site" evidence="12">
    <location>
        <begin position="113"/>
        <end position="117"/>
    </location>
    <ligand>
        <name>(6S)-NADPHX</name>
        <dbReference type="ChEBI" id="CHEBI:64076"/>
    </ligand>
</feature>
<evidence type="ECO:0000256" key="8">
    <source>
        <dbReference type="ARBA" id="ARBA00025153"/>
    </source>
</evidence>
<comment type="catalytic activity">
    <reaction evidence="12">
        <text>(6R)-NADPHX = (6S)-NADPHX</text>
        <dbReference type="Rhea" id="RHEA:32227"/>
        <dbReference type="ChEBI" id="CHEBI:64076"/>
        <dbReference type="ChEBI" id="CHEBI:64077"/>
        <dbReference type="EC" id="5.1.99.6"/>
    </reaction>
</comment>
<comment type="similarity">
    <text evidence="11">Belongs to the NnrD/CARKD family.</text>
</comment>
<dbReference type="SUPFAM" id="SSF53613">
    <property type="entry name" value="Ribokinase-like"/>
    <property type="match status" value="1"/>
</dbReference>
<keyword evidence="12" id="KW-0413">Isomerase</keyword>
<keyword evidence="17" id="KW-1185">Reference proteome</keyword>
<evidence type="ECO:0000259" key="15">
    <source>
        <dbReference type="PROSITE" id="PS51385"/>
    </source>
</evidence>
<evidence type="ECO:0000256" key="5">
    <source>
        <dbReference type="ARBA" id="ARBA00022857"/>
    </source>
</evidence>
<reference evidence="16 17" key="1">
    <citation type="submission" date="2023-11" db="EMBL/GenBank/DDBJ databases">
        <title>MicrobeMod: A computational toolkit for identifying prokaryotic methylation and restriction-modification with nanopore sequencing.</title>
        <authorList>
            <person name="Crits-Christoph A."/>
            <person name="Kang S.C."/>
            <person name="Lee H."/>
            <person name="Ostrov N."/>
        </authorList>
    </citation>
    <scope>NUCLEOTIDE SEQUENCE [LARGE SCALE GENOMIC DNA]</scope>
    <source>
        <strain evidence="16 17">ATCC 25935</strain>
    </source>
</reference>
<comment type="function">
    <text evidence="11">Catalyzes the dehydration of the S-form of NAD(P)HX at the expense of ADP, which is converted to AMP. Together with NAD(P)HX epimerase, which catalyzes the epimerization of the S- and R-forms, the enzyme allows the repair of both epimers of NAD(P)HX, a damaged form of NAD(P)H that is a result of enzymatic or heat-dependent hydration.</text>
</comment>
<feature type="binding site" evidence="12">
    <location>
        <position position="221"/>
    </location>
    <ligand>
        <name>K(+)</name>
        <dbReference type="ChEBI" id="CHEBI:29103"/>
    </ligand>
</feature>
<comment type="caution">
    <text evidence="12">Lacks conserved residue(s) required for the propagation of feature annotation.</text>
</comment>
<dbReference type="HAMAP" id="MF_01966">
    <property type="entry name" value="NADHX_epimerase"/>
    <property type="match status" value="1"/>
</dbReference>
<feature type="domain" description="YjeF N-terminal" evidence="15">
    <location>
        <begin position="10"/>
        <end position="314"/>
    </location>
</feature>